<reference evidence="2 3" key="1">
    <citation type="submission" date="2014-04" db="EMBL/GenBank/DDBJ databases">
        <authorList>
            <consortium name="DOE Joint Genome Institute"/>
            <person name="Kuo A."/>
            <person name="Kohler A."/>
            <person name="Nagy L.G."/>
            <person name="Floudas D."/>
            <person name="Copeland A."/>
            <person name="Barry K.W."/>
            <person name="Cichocki N."/>
            <person name="Veneault-Fourrey C."/>
            <person name="LaButti K."/>
            <person name="Lindquist E.A."/>
            <person name="Lipzen A."/>
            <person name="Lundell T."/>
            <person name="Morin E."/>
            <person name="Murat C."/>
            <person name="Sun H."/>
            <person name="Tunlid A."/>
            <person name="Henrissat B."/>
            <person name="Grigoriev I.V."/>
            <person name="Hibbett D.S."/>
            <person name="Martin F."/>
            <person name="Nordberg H.P."/>
            <person name="Cantor M.N."/>
            <person name="Hua S.X."/>
        </authorList>
    </citation>
    <scope>NUCLEOTIDE SEQUENCE [LARGE SCALE GENOMIC DNA]</scope>
    <source>
        <strain evidence="2 3">LaAM-08-1</strain>
    </source>
</reference>
<reference evidence="3" key="2">
    <citation type="submission" date="2015-01" db="EMBL/GenBank/DDBJ databases">
        <title>Evolutionary Origins and Diversification of the Mycorrhizal Mutualists.</title>
        <authorList>
            <consortium name="DOE Joint Genome Institute"/>
            <consortium name="Mycorrhizal Genomics Consortium"/>
            <person name="Kohler A."/>
            <person name="Kuo A."/>
            <person name="Nagy L.G."/>
            <person name="Floudas D."/>
            <person name="Copeland A."/>
            <person name="Barry K.W."/>
            <person name="Cichocki N."/>
            <person name="Veneault-Fourrey C."/>
            <person name="LaButti K."/>
            <person name="Lindquist E.A."/>
            <person name="Lipzen A."/>
            <person name="Lundell T."/>
            <person name="Morin E."/>
            <person name="Murat C."/>
            <person name="Riley R."/>
            <person name="Ohm R."/>
            <person name="Sun H."/>
            <person name="Tunlid A."/>
            <person name="Henrissat B."/>
            <person name="Grigoriev I.V."/>
            <person name="Hibbett D.S."/>
            <person name="Martin F."/>
        </authorList>
    </citation>
    <scope>NUCLEOTIDE SEQUENCE [LARGE SCALE GENOMIC DNA]</scope>
    <source>
        <strain evidence="3">LaAM-08-1</strain>
    </source>
</reference>
<feature type="region of interest" description="Disordered" evidence="1">
    <location>
        <begin position="1"/>
        <end position="52"/>
    </location>
</feature>
<sequence>MLQASNKARRRGSSTHDGNPADGPRPDVERDSQLGSQRLKVQAPATCDRPSLTMHDPAHGFVPSGQSCGEIYAVPSVALLQFPKRLPLCMETTQATISRTGDDQPRNRSDDLERTLQLTPSPSKPSPKLPQPMLMRPILPCCHPQITEHPRFSVHTHNTLAIQINART</sequence>
<organism evidence="2 3">
    <name type="scientific">Laccaria amethystina LaAM-08-1</name>
    <dbReference type="NCBI Taxonomy" id="1095629"/>
    <lineage>
        <taxon>Eukaryota</taxon>
        <taxon>Fungi</taxon>
        <taxon>Dikarya</taxon>
        <taxon>Basidiomycota</taxon>
        <taxon>Agaricomycotina</taxon>
        <taxon>Agaricomycetes</taxon>
        <taxon>Agaricomycetidae</taxon>
        <taxon>Agaricales</taxon>
        <taxon>Agaricineae</taxon>
        <taxon>Hydnangiaceae</taxon>
        <taxon>Laccaria</taxon>
    </lineage>
</organism>
<evidence type="ECO:0000256" key="1">
    <source>
        <dbReference type="SAM" id="MobiDB-lite"/>
    </source>
</evidence>
<feature type="region of interest" description="Disordered" evidence="1">
    <location>
        <begin position="95"/>
        <end position="131"/>
    </location>
</feature>
<dbReference type="EMBL" id="KN839661">
    <property type="protein sequence ID" value="KIJ89504.1"/>
    <property type="molecule type" value="Genomic_DNA"/>
</dbReference>
<keyword evidence="3" id="KW-1185">Reference proteome</keyword>
<dbReference type="AlphaFoldDB" id="A0A0C9WGI5"/>
<name>A0A0C9WGI5_9AGAR</name>
<feature type="compositionally biased region" description="Basic and acidic residues" evidence="1">
    <location>
        <begin position="100"/>
        <end position="114"/>
    </location>
</feature>
<dbReference type="Proteomes" id="UP000054477">
    <property type="component" value="Unassembled WGS sequence"/>
</dbReference>
<proteinExistence type="predicted"/>
<evidence type="ECO:0000313" key="3">
    <source>
        <dbReference type="Proteomes" id="UP000054477"/>
    </source>
</evidence>
<evidence type="ECO:0000313" key="2">
    <source>
        <dbReference type="EMBL" id="KIJ89504.1"/>
    </source>
</evidence>
<protein>
    <submittedName>
        <fullName evidence="2">Uncharacterized protein</fullName>
    </submittedName>
</protein>
<gene>
    <name evidence="2" type="ORF">K443DRAFT_16044</name>
</gene>
<dbReference type="HOGENOM" id="CLU_1586737_0_0_1"/>
<accession>A0A0C9WGI5</accession>